<dbReference type="InterPro" id="IPR036174">
    <property type="entry name" value="Znf_Sec23_Sec24_sf"/>
</dbReference>
<protein>
    <submittedName>
        <fullName evidence="2">Uncharacterized protein</fullName>
    </submittedName>
</protein>
<gene>
    <name evidence="2" type="ORF">LCGC14_3017330</name>
</gene>
<dbReference type="SUPFAM" id="SSF82919">
    <property type="entry name" value="Zn-finger domain of Sec23/24"/>
    <property type="match status" value="1"/>
</dbReference>
<proteinExistence type="predicted"/>
<name>A0A0F8Z401_9ZZZZ</name>
<dbReference type="GO" id="GO:0030127">
    <property type="term" value="C:COPII vesicle coat"/>
    <property type="evidence" value="ECO:0007669"/>
    <property type="project" value="InterPro"/>
</dbReference>
<dbReference type="GO" id="GO:0006888">
    <property type="term" value="P:endoplasmic reticulum to Golgi vesicle-mediated transport"/>
    <property type="evidence" value="ECO:0007669"/>
    <property type="project" value="InterPro"/>
</dbReference>
<reference evidence="2" key="1">
    <citation type="journal article" date="2015" name="Nature">
        <title>Complex archaea that bridge the gap between prokaryotes and eukaryotes.</title>
        <authorList>
            <person name="Spang A."/>
            <person name="Saw J.H."/>
            <person name="Jorgensen S.L."/>
            <person name="Zaremba-Niedzwiedzka K."/>
            <person name="Martijn J."/>
            <person name="Lind A.E."/>
            <person name="van Eijk R."/>
            <person name="Schleper C."/>
            <person name="Guy L."/>
            <person name="Ettema T.J."/>
        </authorList>
    </citation>
    <scope>NUCLEOTIDE SEQUENCE</scope>
</reference>
<evidence type="ECO:0000256" key="1">
    <source>
        <dbReference type="SAM" id="MobiDB-lite"/>
    </source>
</evidence>
<dbReference type="GO" id="GO:0006886">
    <property type="term" value="P:intracellular protein transport"/>
    <property type="evidence" value="ECO:0007669"/>
    <property type="project" value="InterPro"/>
</dbReference>
<feature type="region of interest" description="Disordered" evidence="1">
    <location>
        <begin position="1"/>
        <end position="42"/>
    </location>
</feature>
<dbReference type="EMBL" id="LAZR01062624">
    <property type="protein sequence ID" value="KKK61139.1"/>
    <property type="molecule type" value="Genomic_DNA"/>
</dbReference>
<dbReference type="AlphaFoldDB" id="A0A0F8Z401"/>
<sequence length="76" mass="8676">MSMDDNGTLLLKNPKEKVNDEDIPSAIESFPEGDQDRRCPRCKSSPNSMISMADGKWMCTMCNYPEEDRRNSDKTN</sequence>
<evidence type="ECO:0000313" key="2">
    <source>
        <dbReference type="EMBL" id="KKK61139.1"/>
    </source>
</evidence>
<accession>A0A0F8Z401</accession>
<organism evidence="2">
    <name type="scientific">marine sediment metagenome</name>
    <dbReference type="NCBI Taxonomy" id="412755"/>
    <lineage>
        <taxon>unclassified sequences</taxon>
        <taxon>metagenomes</taxon>
        <taxon>ecological metagenomes</taxon>
    </lineage>
</organism>
<comment type="caution">
    <text evidence="2">The sequence shown here is derived from an EMBL/GenBank/DDBJ whole genome shotgun (WGS) entry which is preliminary data.</text>
</comment>
<dbReference type="GO" id="GO:0008270">
    <property type="term" value="F:zinc ion binding"/>
    <property type="evidence" value="ECO:0007669"/>
    <property type="project" value="InterPro"/>
</dbReference>